<dbReference type="InterPro" id="IPR019734">
    <property type="entry name" value="TPR_rpt"/>
</dbReference>
<dbReference type="InterPro" id="IPR032675">
    <property type="entry name" value="LRR_dom_sf"/>
</dbReference>
<protein>
    <recommendedName>
        <fullName evidence="2">F-box domain-containing protein</fullName>
    </recommendedName>
</protein>
<accession>A0A9P6YFE6</accession>
<dbReference type="InterPro" id="IPR011990">
    <property type="entry name" value="TPR-like_helical_dom_sf"/>
</dbReference>
<dbReference type="SUPFAM" id="SSF48452">
    <property type="entry name" value="TPR-like"/>
    <property type="match status" value="1"/>
</dbReference>
<dbReference type="InterPro" id="IPR036047">
    <property type="entry name" value="F-box-like_dom_sf"/>
</dbReference>
<evidence type="ECO:0000256" key="1">
    <source>
        <dbReference type="SAM" id="MobiDB-lite"/>
    </source>
</evidence>
<evidence type="ECO:0000313" key="4">
    <source>
        <dbReference type="Proteomes" id="UP000717996"/>
    </source>
</evidence>
<dbReference type="GO" id="GO:0031146">
    <property type="term" value="P:SCF-dependent proteasomal ubiquitin-dependent protein catabolic process"/>
    <property type="evidence" value="ECO:0007669"/>
    <property type="project" value="TreeGrafter"/>
</dbReference>
<evidence type="ECO:0000259" key="2">
    <source>
        <dbReference type="PROSITE" id="PS50181"/>
    </source>
</evidence>
<dbReference type="PROSITE" id="PS50181">
    <property type="entry name" value="FBOX"/>
    <property type="match status" value="1"/>
</dbReference>
<proteinExistence type="predicted"/>
<dbReference type="Proteomes" id="UP000717996">
    <property type="component" value="Unassembled WGS sequence"/>
</dbReference>
<dbReference type="SUPFAM" id="SSF52047">
    <property type="entry name" value="RNI-like"/>
    <property type="match status" value="2"/>
</dbReference>
<dbReference type="OMA" id="MWRDLDF"/>
<dbReference type="InterPro" id="IPR001810">
    <property type="entry name" value="F-box_dom"/>
</dbReference>
<dbReference type="SUPFAM" id="SSF81383">
    <property type="entry name" value="F-box domain"/>
    <property type="match status" value="1"/>
</dbReference>
<name>A0A9P6YFE6_RHIOR</name>
<sequence length="578" mass="66183">MYKRKQTGSSESATQKKSKSEVDEMWHKVFSDAQEAYKQSKFEEATALFTRALGMQPDQVTMLDCRAACFEKLKDYASALRDAKRTITVAPRDARGYLRAGKILSLQKKFKGAMKAYDLALERVDREDKRYGLIETMKKSAERAVAVGIDFMMVLPYDIKAMIFSYLSFDRRVQCMAVCKSWHAFALSWSGMWRELDFENKKISGQIVKRYMTYAQGRHVRRLTLSDAEQGLMEKVLKLVISEDCQYLERLELKACHPPHALFLRTLRLMGKNLVDLNLDDTWGIGIHDIFDHVLKYCTKLKRLSILKIQSVIEEDRGFDERVEARSVYKTDVIELRMNLESEQVSDSSLFKLLSYFPKLRLLQLTMRTMDINRFYHALHVHCPKLESVILSFHHLNSSPVAAFHPIQLCLRHIHLRTVSLTSASLIEHNFLSSNSLQTIAIANHTGLGPLLSKMALVGLNELQTLYLTSTLDLDQQDLITLLSACPKLEDLKITQSQGMTDAVLASFPNRNQLKRLDVSQSRHLTGLGLKKVVESQRGSLQKLVINNCHRIQADAVAWAIEQLGRRVVECRHTVNKR</sequence>
<dbReference type="AlphaFoldDB" id="A0A9P6YFE6"/>
<feature type="domain" description="F-box" evidence="2">
    <location>
        <begin position="149"/>
        <end position="196"/>
    </location>
</feature>
<dbReference type="Gene3D" id="3.80.10.10">
    <property type="entry name" value="Ribonuclease Inhibitor"/>
    <property type="match status" value="2"/>
</dbReference>
<evidence type="ECO:0000313" key="3">
    <source>
        <dbReference type="EMBL" id="KAG1547144.1"/>
    </source>
</evidence>
<dbReference type="Gene3D" id="1.25.40.10">
    <property type="entry name" value="Tetratricopeptide repeat domain"/>
    <property type="match status" value="1"/>
</dbReference>
<dbReference type="EMBL" id="JAANIT010000496">
    <property type="protein sequence ID" value="KAG1547144.1"/>
    <property type="molecule type" value="Genomic_DNA"/>
</dbReference>
<reference evidence="3" key="1">
    <citation type="journal article" date="2020" name="Microb. Genom.">
        <title>Genetic diversity of clinical and environmental Mucorales isolates obtained from an investigation of mucormycosis cases among solid organ transplant recipients.</title>
        <authorList>
            <person name="Nguyen M.H."/>
            <person name="Kaul D."/>
            <person name="Muto C."/>
            <person name="Cheng S.J."/>
            <person name="Richter R.A."/>
            <person name="Bruno V.M."/>
            <person name="Liu G."/>
            <person name="Beyhan S."/>
            <person name="Sundermann A.J."/>
            <person name="Mounaud S."/>
            <person name="Pasculle A.W."/>
            <person name="Nierman W.C."/>
            <person name="Driscoll E."/>
            <person name="Cumbie R."/>
            <person name="Clancy C.J."/>
            <person name="Dupont C.L."/>
        </authorList>
    </citation>
    <scope>NUCLEOTIDE SEQUENCE</scope>
    <source>
        <strain evidence="3">GL16</strain>
    </source>
</reference>
<dbReference type="SMART" id="SM00028">
    <property type="entry name" value="TPR"/>
    <property type="match status" value="3"/>
</dbReference>
<dbReference type="GO" id="GO:0019005">
    <property type="term" value="C:SCF ubiquitin ligase complex"/>
    <property type="evidence" value="ECO:0007669"/>
    <property type="project" value="TreeGrafter"/>
</dbReference>
<organism evidence="3 4">
    <name type="scientific">Rhizopus oryzae</name>
    <name type="common">Mucormycosis agent</name>
    <name type="synonym">Rhizopus arrhizus var. delemar</name>
    <dbReference type="NCBI Taxonomy" id="64495"/>
    <lineage>
        <taxon>Eukaryota</taxon>
        <taxon>Fungi</taxon>
        <taxon>Fungi incertae sedis</taxon>
        <taxon>Mucoromycota</taxon>
        <taxon>Mucoromycotina</taxon>
        <taxon>Mucoromycetes</taxon>
        <taxon>Mucorales</taxon>
        <taxon>Mucorineae</taxon>
        <taxon>Rhizopodaceae</taxon>
        <taxon>Rhizopus</taxon>
    </lineage>
</organism>
<dbReference type="Pfam" id="PF12937">
    <property type="entry name" value="F-box-like"/>
    <property type="match status" value="1"/>
</dbReference>
<comment type="caution">
    <text evidence="3">The sequence shown here is derived from an EMBL/GenBank/DDBJ whole genome shotgun (WGS) entry which is preliminary data.</text>
</comment>
<gene>
    <name evidence="3" type="ORF">G6F51_004447</name>
</gene>
<feature type="region of interest" description="Disordered" evidence="1">
    <location>
        <begin position="1"/>
        <end position="21"/>
    </location>
</feature>
<dbReference type="PANTHER" id="PTHR13318">
    <property type="entry name" value="PARTNER OF PAIRED, ISOFORM B-RELATED"/>
    <property type="match status" value="1"/>
</dbReference>